<keyword evidence="3 6" id="KW-0812">Transmembrane</keyword>
<reference evidence="8" key="1">
    <citation type="submission" date="2022-07" db="EMBL/GenBank/DDBJ databases">
        <title>Complete genome of Vibrio japonicus strain JCM 31412T and phylogenomic assessment of the Nereis clade of the genus Vibrio.</title>
        <authorList>
            <person name="Shlafstein M.D."/>
            <person name="Emsley S.A."/>
            <person name="Ushijima B."/>
            <person name="Videau P."/>
            <person name="Saw J.H."/>
        </authorList>
    </citation>
    <scope>NUCLEOTIDE SEQUENCE</scope>
    <source>
        <strain evidence="8">JCM 31412</strain>
    </source>
</reference>
<dbReference type="RefSeq" id="WP_257083271.1">
    <property type="nucleotide sequence ID" value="NZ_CP102096.1"/>
</dbReference>
<dbReference type="Proteomes" id="UP001058602">
    <property type="component" value="Chromosome 1"/>
</dbReference>
<evidence type="ECO:0000313" key="8">
    <source>
        <dbReference type="EMBL" id="UUM29480.1"/>
    </source>
</evidence>
<evidence type="ECO:0000256" key="3">
    <source>
        <dbReference type="ARBA" id="ARBA00022692"/>
    </source>
</evidence>
<evidence type="ECO:0000256" key="4">
    <source>
        <dbReference type="ARBA" id="ARBA00022989"/>
    </source>
</evidence>
<gene>
    <name evidence="8" type="ORF">NP165_07030</name>
</gene>
<feature type="transmembrane region" description="Helical" evidence="6">
    <location>
        <begin position="292"/>
        <end position="313"/>
    </location>
</feature>
<feature type="transmembrane region" description="Helical" evidence="6">
    <location>
        <begin position="263"/>
        <end position="285"/>
    </location>
</feature>
<comment type="subcellular location">
    <subcellularLocation>
        <location evidence="1">Cell membrane</location>
        <topology evidence="1">Multi-pass membrane protein</topology>
    </subcellularLocation>
</comment>
<feature type="domain" description="ABC-2 type transporter transmembrane" evidence="7">
    <location>
        <begin position="16"/>
        <end position="361"/>
    </location>
</feature>
<dbReference type="PANTHER" id="PTHR30294:SF47">
    <property type="entry name" value="INNER MEMBRANE TRANSPORT PERMEASE YHHJ"/>
    <property type="match status" value="1"/>
</dbReference>
<feature type="transmembrane region" description="Helical" evidence="6">
    <location>
        <begin position="184"/>
        <end position="206"/>
    </location>
</feature>
<accession>A0ABY5LI65</accession>
<proteinExistence type="predicted"/>
<evidence type="ECO:0000259" key="7">
    <source>
        <dbReference type="Pfam" id="PF12698"/>
    </source>
</evidence>
<dbReference type="InterPro" id="IPR051449">
    <property type="entry name" value="ABC-2_transporter_component"/>
</dbReference>
<evidence type="ECO:0000256" key="5">
    <source>
        <dbReference type="ARBA" id="ARBA00023136"/>
    </source>
</evidence>
<evidence type="ECO:0000256" key="2">
    <source>
        <dbReference type="ARBA" id="ARBA00022475"/>
    </source>
</evidence>
<dbReference type="EMBL" id="CP102096">
    <property type="protein sequence ID" value="UUM29480.1"/>
    <property type="molecule type" value="Genomic_DNA"/>
</dbReference>
<keyword evidence="2" id="KW-1003">Cell membrane</keyword>
<feature type="transmembrane region" description="Helical" evidence="6">
    <location>
        <begin position="17"/>
        <end position="37"/>
    </location>
</feature>
<sequence length="398" mass="44002">MRELITSQVAIIRRDKWLLSCLTWIPVTLAIMIWAIFSQGIARDLPIGVVNLTPGTLSQQLIRYYDATSTMRVHKQYSDVAQAKGALVRGEIYAYAVIPSQFDKSIYKQLAPQVSVYYNSQMILVGKLLSSAFTQAQGTFNAQLSTLGHLSKGDATLLSAMGKAVPVRTQITPLFNKNSNYAQFLVPAIIPALWQIVVVVSTILVLAANHRDKGLQPWLGSSPVKSVVHTLLPYTIVFALQGFAFLVWFYLGFKWPMNGSFAVILFAQWITLIACMIMGSAFFFLTLDPARAMSFAGAFTAPSFAFMGITFPVTDMSSLAQWWRSLLPASHYIEVQVSQVSYGHTWVQSLTHLVPMLGYILPLAISVLLIHKHLQSSQHSAASKHVKASKQAALEESV</sequence>
<keyword evidence="4 6" id="KW-1133">Transmembrane helix</keyword>
<feature type="transmembrane region" description="Helical" evidence="6">
    <location>
        <begin position="350"/>
        <end position="370"/>
    </location>
</feature>
<evidence type="ECO:0000256" key="6">
    <source>
        <dbReference type="SAM" id="Phobius"/>
    </source>
</evidence>
<evidence type="ECO:0000313" key="9">
    <source>
        <dbReference type="Proteomes" id="UP001058602"/>
    </source>
</evidence>
<name>A0ABY5LI65_9VIBR</name>
<keyword evidence="9" id="KW-1185">Reference proteome</keyword>
<keyword evidence="5 6" id="KW-0472">Membrane</keyword>
<protein>
    <submittedName>
        <fullName evidence="8">ABC transporter permease</fullName>
    </submittedName>
</protein>
<dbReference type="Pfam" id="PF12698">
    <property type="entry name" value="ABC2_membrane_3"/>
    <property type="match status" value="1"/>
</dbReference>
<evidence type="ECO:0000256" key="1">
    <source>
        <dbReference type="ARBA" id="ARBA00004651"/>
    </source>
</evidence>
<dbReference type="Gene3D" id="3.40.1710.10">
    <property type="entry name" value="abc type-2 transporter like domain"/>
    <property type="match status" value="1"/>
</dbReference>
<feature type="transmembrane region" description="Helical" evidence="6">
    <location>
        <begin position="227"/>
        <end position="251"/>
    </location>
</feature>
<dbReference type="PANTHER" id="PTHR30294">
    <property type="entry name" value="MEMBRANE COMPONENT OF ABC TRANSPORTER YHHJ-RELATED"/>
    <property type="match status" value="1"/>
</dbReference>
<dbReference type="InterPro" id="IPR013525">
    <property type="entry name" value="ABC2_TM"/>
</dbReference>
<organism evidence="8 9">
    <name type="scientific">Vibrio japonicus</name>
    <dbReference type="NCBI Taxonomy" id="1824638"/>
    <lineage>
        <taxon>Bacteria</taxon>
        <taxon>Pseudomonadati</taxon>
        <taxon>Pseudomonadota</taxon>
        <taxon>Gammaproteobacteria</taxon>
        <taxon>Vibrionales</taxon>
        <taxon>Vibrionaceae</taxon>
        <taxon>Vibrio</taxon>
    </lineage>
</organism>